<dbReference type="PRINTS" id="PR00455">
    <property type="entry name" value="HTHTETR"/>
</dbReference>
<dbReference type="SUPFAM" id="SSF46689">
    <property type="entry name" value="Homeodomain-like"/>
    <property type="match status" value="1"/>
</dbReference>
<evidence type="ECO:0000256" key="1">
    <source>
        <dbReference type="ARBA" id="ARBA00023125"/>
    </source>
</evidence>
<dbReference type="AlphaFoldDB" id="V2U4S0"/>
<dbReference type="Proteomes" id="UP000018418">
    <property type="component" value="Unassembled WGS sequence"/>
</dbReference>
<dbReference type="Gene3D" id="1.10.357.10">
    <property type="entry name" value="Tetracycline Repressor, domain 2"/>
    <property type="match status" value="1"/>
</dbReference>
<comment type="caution">
    <text evidence="4">The sequence shown here is derived from an EMBL/GenBank/DDBJ whole genome shotgun (WGS) entry which is preliminary data.</text>
</comment>
<dbReference type="InterPro" id="IPR009057">
    <property type="entry name" value="Homeodomain-like_sf"/>
</dbReference>
<organism evidence="4 5">
    <name type="scientific">Acinetobacter brisouii CIP 110357</name>
    <dbReference type="NCBI Taxonomy" id="1341683"/>
    <lineage>
        <taxon>Bacteria</taxon>
        <taxon>Pseudomonadati</taxon>
        <taxon>Pseudomonadota</taxon>
        <taxon>Gammaproteobacteria</taxon>
        <taxon>Moraxellales</taxon>
        <taxon>Moraxellaceae</taxon>
        <taxon>Acinetobacter</taxon>
    </lineage>
</organism>
<evidence type="ECO:0000313" key="5">
    <source>
        <dbReference type="Proteomes" id="UP000018418"/>
    </source>
</evidence>
<accession>V2U4S0</accession>
<proteinExistence type="predicted"/>
<dbReference type="EMBL" id="AYEU01000010">
    <property type="protein sequence ID" value="ESK49133.1"/>
    <property type="molecule type" value="Genomic_DNA"/>
</dbReference>
<dbReference type="PATRIC" id="fig|1341683.3.peg.2674"/>
<feature type="DNA-binding region" description="H-T-H motif" evidence="2">
    <location>
        <begin position="56"/>
        <end position="75"/>
    </location>
</feature>
<dbReference type="GO" id="GO:0003677">
    <property type="term" value="F:DNA binding"/>
    <property type="evidence" value="ECO:0007669"/>
    <property type="project" value="UniProtKB-UniRule"/>
</dbReference>
<dbReference type="Pfam" id="PF00440">
    <property type="entry name" value="TetR_N"/>
    <property type="match status" value="1"/>
</dbReference>
<evidence type="ECO:0000313" key="4">
    <source>
        <dbReference type="EMBL" id="ESK49133.1"/>
    </source>
</evidence>
<feature type="domain" description="HTH tetR-type" evidence="3">
    <location>
        <begin position="34"/>
        <end position="93"/>
    </location>
</feature>
<dbReference type="PROSITE" id="PS50977">
    <property type="entry name" value="HTH_TETR_2"/>
    <property type="match status" value="1"/>
</dbReference>
<reference evidence="4 5" key="1">
    <citation type="submission" date="2013-10" db="EMBL/GenBank/DDBJ databases">
        <title>The Genome Sequence of Acinetobacter brisouii CIP 110357.</title>
        <authorList>
            <consortium name="The Broad Institute Genomics Platform"/>
            <consortium name="The Broad Institute Genome Sequencing Center for Infectious Disease"/>
            <person name="Cerqueira G."/>
            <person name="Feldgarden M."/>
            <person name="Courvalin P."/>
            <person name="Grillot-Courvalin C."/>
            <person name="Clermont D."/>
            <person name="Rocha E."/>
            <person name="Yoon E.-J."/>
            <person name="Nemec A."/>
            <person name="Young S.K."/>
            <person name="Zeng Q."/>
            <person name="Gargeya S."/>
            <person name="Fitzgerald M."/>
            <person name="Abouelleil A."/>
            <person name="Alvarado L."/>
            <person name="Berlin A.M."/>
            <person name="Chapman S.B."/>
            <person name="Gainer-Dewar J."/>
            <person name="Goldberg J."/>
            <person name="Gnerre S."/>
            <person name="Griggs A."/>
            <person name="Gujja S."/>
            <person name="Hansen M."/>
            <person name="Howarth C."/>
            <person name="Imamovic A."/>
            <person name="Ireland A."/>
            <person name="Larimer J."/>
            <person name="McCowan C."/>
            <person name="Murphy C."/>
            <person name="Pearson M."/>
            <person name="Poon T.W."/>
            <person name="Priest M."/>
            <person name="Roberts A."/>
            <person name="Saif S."/>
            <person name="Shea T."/>
            <person name="Sykes S."/>
            <person name="Wortman J."/>
            <person name="Nusbaum C."/>
            <person name="Birren B."/>
        </authorList>
    </citation>
    <scope>NUCLEOTIDE SEQUENCE [LARGE SCALE GENOMIC DNA]</scope>
    <source>
        <strain evidence="4 5">CIP 110357</strain>
    </source>
</reference>
<keyword evidence="1 2" id="KW-0238">DNA-binding</keyword>
<protein>
    <recommendedName>
        <fullName evidence="3">HTH tetR-type domain-containing protein</fullName>
    </recommendedName>
</protein>
<evidence type="ECO:0000259" key="3">
    <source>
        <dbReference type="PROSITE" id="PS50977"/>
    </source>
</evidence>
<dbReference type="STRING" id="396323.VH98_09580"/>
<gene>
    <name evidence="4" type="ORF">P255_02708</name>
</gene>
<sequence>MDSKMTQSFNKLDTVLQDLQKERKVSPTRQQKFLERKNNILMMAETLLLENNQEISLNDIALELDIAKGTIYKHFKSKNQLYLELIILNEKRLLEISKKYNHDIKVYVFKYMLYNMLNSSRTILLHNIEERLTNNERNLKPLFEELYKIREERIIEIKDITKDYLHLLNSNMSIRDYLSYIWTVTYGASLLLNSTYYQKSIGSRERLVKLYIDQALMIPDRLTSLDLH</sequence>
<name>V2U4S0_9GAMM</name>
<keyword evidence="5" id="KW-1185">Reference proteome</keyword>
<evidence type="ECO:0000256" key="2">
    <source>
        <dbReference type="PROSITE-ProRule" id="PRU00335"/>
    </source>
</evidence>
<dbReference type="HOGENOM" id="CLU_106296_0_0_6"/>
<dbReference type="InterPro" id="IPR001647">
    <property type="entry name" value="HTH_TetR"/>
</dbReference>